<feature type="region of interest" description="Disordered" evidence="2">
    <location>
        <begin position="1109"/>
        <end position="1152"/>
    </location>
</feature>
<gene>
    <name evidence="4" type="ORF">Fcan01_07103</name>
</gene>
<feature type="compositionally biased region" description="Pro residues" evidence="2">
    <location>
        <begin position="642"/>
        <end position="654"/>
    </location>
</feature>
<dbReference type="GO" id="GO:0016477">
    <property type="term" value="P:cell migration"/>
    <property type="evidence" value="ECO:0007669"/>
    <property type="project" value="TreeGrafter"/>
</dbReference>
<dbReference type="SMART" id="SM00498">
    <property type="entry name" value="FH2"/>
    <property type="match status" value="1"/>
</dbReference>
<evidence type="ECO:0000313" key="5">
    <source>
        <dbReference type="Proteomes" id="UP000198287"/>
    </source>
</evidence>
<feature type="region of interest" description="Disordered" evidence="2">
    <location>
        <begin position="386"/>
        <end position="409"/>
    </location>
</feature>
<dbReference type="GO" id="GO:0005829">
    <property type="term" value="C:cytosol"/>
    <property type="evidence" value="ECO:0007669"/>
    <property type="project" value="TreeGrafter"/>
</dbReference>
<feature type="region of interest" description="Disordered" evidence="2">
    <location>
        <begin position="1056"/>
        <end position="1079"/>
    </location>
</feature>
<dbReference type="GO" id="GO:0008360">
    <property type="term" value="P:regulation of cell shape"/>
    <property type="evidence" value="ECO:0007669"/>
    <property type="project" value="TreeGrafter"/>
</dbReference>
<comment type="similarity">
    <text evidence="1">Belongs to the formin homology family.</text>
</comment>
<feature type="domain" description="FH2" evidence="3">
    <location>
        <begin position="655"/>
        <end position="1067"/>
    </location>
</feature>
<evidence type="ECO:0000256" key="2">
    <source>
        <dbReference type="SAM" id="MobiDB-lite"/>
    </source>
</evidence>
<proteinExistence type="inferred from homology"/>
<keyword evidence="5" id="KW-1185">Reference proteome</keyword>
<organism evidence="4 5">
    <name type="scientific">Folsomia candida</name>
    <name type="common">Springtail</name>
    <dbReference type="NCBI Taxonomy" id="158441"/>
    <lineage>
        <taxon>Eukaryota</taxon>
        <taxon>Metazoa</taxon>
        <taxon>Ecdysozoa</taxon>
        <taxon>Arthropoda</taxon>
        <taxon>Hexapoda</taxon>
        <taxon>Collembola</taxon>
        <taxon>Entomobryomorpha</taxon>
        <taxon>Isotomoidea</taxon>
        <taxon>Isotomidae</taxon>
        <taxon>Proisotominae</taxon>
        <taxon>Folsomia</taxon>
    </lineage>
</organism>
<name>A0A226EK16_FOLCA</name>
<dbReference type="Proteomes" id="UP000198287">
    <property type="component" value="Unassembled WGS sequence"/>
</dbReference>
<evidence type="ECO:0000313" key="4">
    <source>
        <dbReference type="EMBL" id="OXA58053.1"/>
    </source>
</evidence>
<feature type="compositionally biased region" description="Basic and acidic residues" evidence="2">
    <location>
        <begin position="1062"/>
        <end position="1076"/>
    </location>
</feature>
<feature type="compositionally biased region" description="Pro residues" evidence="2">
    <location>
        <begin position="247"/>
        <end position="256"/>
    </location>
</feature>
<dbReference type="GO" id="GO:0051015">
    <property type="term" value="F:actin filament binding"/>
    <property type="evidence" value="ECO:0007669"/>
    <property type="project" value="TreeGrafter"/>
</dbReference>
<evidence type="ECO:0000256" key="1">
    <source>
        <dbReference type="ARBA" id="ARBA00023449"/>
    </source>
</evidence>
<dbReference type="Gene3D" id="1.20.58.2220">
    <property type="entry name" value="Formin, FH2 domain"/>
    <property type="match status" value="1"/>
</dbReference>
<comment type="caution">
    <text evidence="4">The sequence shown here is derived from an EMBL/GenBank/DDBJ whole genome shotgun (WGS) entry which is preliminary data.</text>
</comment>
<dbReference type="SUPFAM" id="SSF101447">
    <property type="entry name" value="Formin homology 2 domain (FH2 domain)"/>
    <property type="match status" value="1"/>
</dbReference>
<dbReference type="PANTHER" id="PTHR45857">
    <property type="entry name" value="FORMIN-LIKE PROTEIN"/>
    <property type="match status" value="1"/>
</dbReference>
<sequence length="1152" mass="129144">MAPPELGSQSEDSESSPLEYIEQTLRTLETNTLEIKKRNAKIIKNIRPCGSTSATASRGWKGSPIDVPPLIQSRALLNVDVEKILHESSKLKEKINETLRLSAENRAENQKYLEELRQESLQLSFSLPVGSSLRPSSSHKALTRNGNMGNGGILGSIKNVLSKLTPGGKVGGDKENVYNYELNTLLNSPPSPAQLIPASFEETDHNASTMPPPPPSPTMKPRIKRSTKELPTLNHPTPRPRVSRSKIPPPPQPQAPRPTFELQDLRNMCDKSVTSDEEVTIATPIPKPRSTLIRQGSSISESSSEFEYFDTPLIFETMQILDSDESLIIPLETNEIKTVETINAQKSVKKFQKNHQSTKQIPKQYKQLPIKPDIVDECIVQHANFPVSQQSAQKPKNKVRPSSPPPPTSLSVIKLASGTPLAQCHWSEEDSSISSTEDEATELLLVHNIAQQPNVETNDSKTSALQFGVPVPKIDVPIRPWIEEEPSTKFKIQTSPFHNIEESPQQTSPKNIPVSADMDQKIQDEFAFLYDVEKAEDDTNLSENKCMKEDKSQQSTNGEIHRIPECLYQQMVDIVTETISETNHVNFVSTSIIYPTFENVEECLLLLEESSSSTPTQLPEVPSAAPATLSQSPDDEEDDESPPPFVPPPPPPMPSAEVDTSAGAYSSLPVVPLDERRYSETIFHTLGGTDLKLKLHLDVAFLEQNFSSMEQPENENRRMSIIGSSSISQNIRDPIMSLSPKLKKAIGKKNKEFQIGGRKLQENPMIPEAIKTLNKEKIDTEHVQVLLQMIPKDNNEELKFSSLNDQQCSNLPECYKIMKSLVEIPRLSDKLNALNFLHNFNDAISPIQLKITILEGAINSIKNSEKFRIILQFVLTVVNQFVKNGKEVKGFQIQSLSRLARKRSSKSGMNLLNYIVKQICDSMPMAVNFHDDFEYIDDASKISLKEVGTVLQELDEGIQTVRKEMLATQHDLKDEMTVLTSLTESLSHVDSIVLKHEQVREEWGRAVQNLKALVEFFGMFEVKGEELIEFFHTIAHFVKDFKHALSTNTKLFPQEPKISETTTKKTPKDKDKDQCNRGKFTANSNLNRCMLEDNDQPSEIVNALTSAIASKGFPRSPPRRRSGNEEMTAGNLAQRKRNRKSQSFVIQDNRER</sequence>
<dbReference type="OrthoDB" id="1668162at2759"/>
<dbReference type="InterPro" id="IPR043592">
    <property type="entry name" value="FMNL_animal"/>
</dbReference>
<dbReference type="PANTHER" id="PTHR45857:SF4">
    <property type="entry name" value="FORMIN-LIKE PROTEIN"/>
    <property type="match status" value="1"/>
</dbReference>
<dbReference type="GO" id="GO:0030866">
    <property type="term" value="P:cortical actin cytoskeleton organization"/>
    <property type="evidence" value="ECO:0007669"/>
    <property type="project" value="TreeGrafter"/>
</dbReference>
<accession>A0A226EK16</accession>
<dbReference type="EMBL" id="LNIX01000003">
    <property type="protein sequence ID" value="OXA58053.1"/>
    <property type="molecule type" value="Genomic_DNA"/>
</dbReference>
<reference evidence="4 5" key="1">
    <citation type="submission" date="2015-12" db="EMBL/GenBank/DDBJ databases">
        <title>The genome of Folsomia candida.</title>
        <authorList>
            <person name="Faddeeva A."/>
            <person name="Derks M.F."/>
            <person name="Anvar Y."/>
            <person name="Smit S."/>
            <person name="Van Straalen N."/>
            <person name="Roelofs D."/>
        </authorList>
    </citation>
    <scope>NUCLEOTIDE SEQUENCE [LARGE SCALE GENOMIC DNA]</scope>
    <source>
        <strain evidence="4 5">VU population</strain>
        <tissue evidence="4">Whole body</tissue>
    </source>
</reference>
<feature type="region of interest" description="Disordered" evidence="2">
    <location>
        <begin position="203"/>
        <end position="259"/>
    </location>
</feature>
<dbReference type="PROSITE" id="PS51444">
    <property type="entry name" value="FH2"/>
    <property type="match status" value="1"/>
</dbReference>
<dbReference type="AlphaFoldDB" id="A0A226EK16"/>
<dbReference type="Pfam" id="PF02181">
    <property type="entry name" value="FH2"/>
    <property type="match status" value="1"/>
</dbReference>
<dbReference type="STRING" id="158441.A0A226EK16"/>
<feature type="region of interest" description="Disordered" evidence="2">
    <location>
        <begin position="611"/>
        <end position="660"/>
    </location>
</feature>
<protein>
    <submittedName>
        <fullName evidence="4">Formin-like protein 14</fullName>
    </submittedName>
</protein>
<dbReference type="InterPro" id="IPR015425">
    <property type="entry name" value="FH2_Formin"/>
</dbReference>
<evidence type="ECO:0000259" key="3">
    <source>
        <dbReference type="PROSITE" id="PS51444"/>
    </source>
</evidence>
<dbReference type="InterPro" id="IPR042201">
    <property type="entry name" value="FH2_Formin_sf"/>
</dbReference>